<feature type="transmembrane region" description="Helical" evidence="1">
    <location>
        <begin position="75"/>
        <end position="98"/>
    </location>
</feature>
<dbReference type="GeneID" id="39650060"/>
<dbReference type="KEGG" id="ppai:E1956_44360"/>
<proteinExistence type="predicted"/>
<accession>A0A4P7DA85</accession>
<name>A0A4P7DA85_9BURK</name>
<keyword evidence="2" id="KW-0614">Plasmid</keyword>
<evidence type="ECO:0000313" key="3">
    <source>
        <dbReference type="Proteomes" id="UP000295727"/>
    </source>
</evidence>
<sequence length="108" mass="11818">MPHTPVSFRRYLAASAVEAIALCATIYVLWSIVPFFRGDLGEPSAYAIHCVTLWLTHLVNQFFSLPVAHGTDGLTYYASGFIVWTGLSSFMIAMGYGLSRTAAGHQDD</sequence>
<feature type="transmembrane region" description="Helical" evidence="1">
    <location>
        <begin position="45"/>
        <end position="63"/>
    </location>
</feature>
<dbReference type="EMBL" id="CP038152">
    <property type="protein sequence ID" value="QBR04170.1"/>
    <property type="molecule type" value="Genomic_DNA"/>
</dbReference>
<organism evidence="2 3">
    <name type="scientific">Paraburkholderia pallida</name>
    <dbReference type="NCBI Taxonomy" id="2547399"/>
    <lineage>
        <taxon>Bacteria</taxon>
        <taxon>Pseudomonadati</taxon>
        <taxon>Pseudomonadota</taxon>
        <taxon>Betaproteobacteria</taxon>
        <taxon>Burkholderiales</taxon>
        <taxon>Burkholderiaceae</taxon>
        <taxon>Paraburkholderia</taxon>
    </lineage>
</organism>
<dbReference type="Proteomes" id="UP000295727">
    <property type="component" value="Plasmid unnamed1"/>
</dbReference>
<feature type="transmembrane region" description="Helical" evidence="1">
    <location>
        <begin position="12"/>
        <end position="33"/>
    </location>
</feature>
<geneLocation type="plasmid" evidence="2 3">
    <name>unnamed1</name>
</geneLocation>
<protein>
    <submittedName>
        <fullName evidence="2">Uncharacterized protein</fullName>
    </submittedName>
</protein>
<dbReference type="AlphaFoldDB" id="A0A4P7DA85"/>
<evidence type="ECO:0000313" key="2">
    <source>
        <dbReference type="EMBL" id="QBR04170.1"/>
    </source>
</evidence>
<keyword evidence="1" id="KW-1133">Transmembrane helix</keyword>
<gene>
    <name evidence="2" type="ORF">E1956_44360</name>
</gene>
<reference evidence="2 3" key="1">
    <citation type="submission" date="2019-03" db="EMBL/GenBank/DDBJ databases">
        <title>Paraburkholderia sp. 7MH5, isolated from subtropical forest soil.</title>
        <authorList>
            <person name="Gao Z.-H."/>
            <person name="Qiu L.-H."/>
        </authorList>
    </citation>
    <scope>NUCLEOTIDE SEQUENCE [LARGE SCALE GENOMIC DNA]</scope>
    <source>
        <strain evidence="2 3">7MH5</strain>
        <plasmid evidence="2 3">unnamed1</plasmid>
    </source>
</reference>
<keyword evidence="3" id="KW-1185">Reference proteome</keyword>
<keyword evidence="1" id="KW-0472">Membrane</keyword>
<evidence type="ECO:0000256" key="1">
    <source>
        <dbReference type="SAM" id="Phobius"/>
    </source>
</evidence>
<dbReference type="RefSeq" id="WP_134760295.1">
    <property type="nucleotide sequence ID" value="NZ_CP038152.1"/>
</dbReference>
<keyword evidence="1" id="KW-0812">Transmembrane</keyword>
<dbReference type="OrthoDB" id="9860397at2"/>